<evidence type="ECO:0000313" key="2">
    <source>
        <dbReference type="Proteomes" id="UP000428328"/>
    </source>
</evidence>
<proteinExistence type="predicted"/>
<reference evidence="1 2" key="1">
    <citation type="submission" date="2019-11" db="EMBL/GenBank/DDBJ databases">
        <authorList>
            <person name="Zheng R.K."/>
            <person name="Sun C.M."/>
        </authorList>
    </citation>
    <scope>NUCLEOTIDE SEQUENCE [LARGE SCALE GENOMIC DNA]</scope>
    <source>
        <strain evidence="1 2">SRB007</strain>
    </source>
</reference>
<accession>A0A6I6JI38</accession>
<gene>
    <name evidence="1" type="ORF">GM415_10950</name>
</gene>
<dbReference type="RefSeq" id="WP_158948092.1">
    <property type="nucleotide sequence ID" value="NZ_CP046400.1"/>
</dbReference>
<dbReference type="Proteomes" id="UP000428328">
    <property type="component" value="Chromosome"/>
</dbReference>
<evidence type="ECO:0000313" key="1">
    <source>
        <dbReference type="EMBL" id="QGY40618.1"/>
    </source>
</evidence>
<sequence length="93" mass="11012">MRKMVIMSNNCQECVFHRKKCILGHKRPWNAVTCDDYRPYCLVCNYPKVFCNTCRNLGFKHLKPMDGDLSIEHDPLTHAHYECVWVPPQMARQ</sequence>
<name>A0A6I6JI38_9BACT</name>
<organism evidence="1 2">
    <name type="scientific">Pseudodesulfovibrio cashew</name>
    <dbReference type="NCBI Taxonomy" id="2678688"/>
    <lineage>
        <taxon>Bacteria</taxon>
        <taxon>Pseudomonadati</taxon>
        <taxon>Thermodesulfobacteriota</taxon>
        <taxon>Desulfovibrionia</taxon>
        <taxon>Desulfovibrionales</taxon>
        <taxon>Desulfovibrionaceae</taxon>
    </lineage>
</organism>
<dbReference type="EMBL" id="CP046400">
    <property type="protein sequence ID" value="QGY40618.1"/>
    <property type="molecule type" value="Genomic_DNA"/>
</dbReference>
<dbReference type="AlphaFoldDB" id="A0A6I6JI38"/>
<protein>
    <submittedName>
        <fullName evidence="1">Uncharacterized protein</fullName>
    </submittedName>
</protein>
<keyword evidence="2" id="KW-1185">Reference proteome</keyword>
<dbReference type="KEGG" id="psel:GM415_10950"/>